<keyword evidence="3 5" id="KW-0175">Coiled coil</keyword>
<dbReference type="GO" id="GO:0005813">
    <property type="term" value="C:centrosome"/>
    <property type="evidence" value="ECO:0007669"/>
    <property type="project" value="UniProtKB-SubCell"/>
</dbReference>
<evidence type="ECO:0000313" key="7">
    <source>
        <dbReference type="Ensembl" id="ENSAPOP00000006684.1"/>
    </source>
</evidence>
<keyword evidence="8" id="KW-1185">Reference proteome</keyword>
<dbReference type="GO" id="GO:0051660">
    <property type="term" value="P:establishment of centrosome localization"/>
    <property type="evidence" value="ECO:0007669"/>
    <property type="project" value="TreeGrafter"/>
</dbReference>
<dbReference type="PANTHER" id="PTHR23170">
    <property type="entry name" value="NY-REN-58 ANTIGEN"/>
    <property type="match status" value="1"/>
</dbReference>
<reference evidence="7" key="2">
    <citation type="submission" date="2025-09" db="UniProtKB">
        <authorList>
            <consortium name="Ensembl"/>
        </authorList>
    </citation>
    <scope>IDENTIFICATION</scope>
</reference>
<evidence type="ECO:0000313" key="8">
    <source>
        <dbReference type="Proteomes" id="UP000257200"/>
    </source>
</evidence>
<name>A0A3Q1ERR3_9TELE</name>
<dbReference type="GO" id="GO:0005814">
    <property type="term" value="C:centriole"/>
    <property type="evidence" value="ECO:0007669"/>
    <property type="project" value="TreeGrafter"/>
</dbReference>
<keyword evidence="4" id="KW-0206">Cytoskeleton</keyword>
<dbReference type="GO" id="GO:0097539">
    <property type="term" value="C:ciliary transition fiber"/>
    <property type="evidence" value="ECO:0007669"/>
    <property type="project" value="TreeGrafter"/>
</dbReference>
<sequence>YQGLDALRDGKRVEALLREKAQLHLRLKGLEAEVAELRAQKENSGQQAENVQRIQIRQLTESQAAVKSLEVRRQQTCCHRNISELVFVETLSADRLLQKIPPQSGTSTEYTEVSQAESQTESDREHILSVSGLQADVEVLKAAVERHKEVVVEKEREMVRKVQSAREEEFRKTATVHEEKLELENRLAALEQQRALQDASDQAQKEEWEERLHNAQQGEQSTRRELNNLRTKLQQQSSQLEELQRQKAEIADLQQQNQELGVQLGMLSHSESDLMETNQRLRETLDRVREELRTARGQAEKSQHEAERLVEERRVDWLEEKHKLQEREAELQQKYSQVKEKLQRAAAAQKKRKTLTENKEKSLHDKIQLLEARIEELELEAAAAKK</sequence>
<evidence type="ECO:0000256" key="3">
    <source>
        <dbReference type="ARBA" id="ARBA00023054"/>
    </source>
</evidence>
<reference evidence="7" key="1">
    <citation type="submission" date="2025-08" db="UniProtKB">
        <authorList>
            <consortium name="Ensembl"/>
        </authorList>
    </citation>
    <scope>IDENTIFICATION</scope>
</reference>
<dbReference type="GeneTree" id="ENSGT00940000154003"/>
<feature type="compositionally biased region" description="Basic and acidic residues" evidence="6">
    <location>
        <begin position="203"/>
        <end position="213"/>
    </location>
</feature>
<evidence type="ECO:0000256" key="1">
    <source>
        <dbReference type="ARBA" id="ARBA00004300"/>
    </source>
</evidence>
<feature type="region of interest" description="Disordered" evidence="6">
    <location>
        <begin position="196"/>
        <end position="224"/>
    </location>
</feature>
<organism evidence="7 8">
    <name type="scientific">Acanthochromis polyacanthus</name>
    <name type="common">spiny chromis</name>
    <dbReference type="NCBI Taxonomy" id="80966"/>
    <lineage>
        <taxon>Eukaryota</taxon>
        <taxon>Metazoa</taxon>
        <taxon>Chordata</taxon>
        <taxon>Craniata</taxon>
        <taxon>Vertebrata</taxon>
        <taxon>Euteleostomi</taxon>
        <taxon>Actinopterygii</taxon>
        <taxon>Neopterygii</taxon>
        <taxon>Teleostei</taxon>
        <taxon>Neoteleostei</taxon>
        <taxon>Acanthomorphata</taxon>
        <taxon>Ovalentaria</taxon>
        <taxon>Pomacentridae</taxon>
        <taxon>Acanthochromis</taxon>
    </lineage>
</organism>
<dbReference type="PANTHER" id="PTHR23170:SF2">
    <property type="entry name" value="CENTROSOMAL PROTEIN OF 83 KDA"/>
    <property type="match status" value="1"/>
</dbReference>
<feature type="region of interest" description="Disordered" evidence="6">
    <location>
        <begin position="101"/>
        <end position="126"/>
    </location>
</feature>
<feature type="coiled-coil region" evidence="5">
    <location>
        <begin position="13"/>
        <end position="54"/>
    </location>
</feature>
<dbReference type="GO" id="GO:0005794">
    <property type="term" value="C:Golgi apparatus"/>
    <property type="evidence" value="ECO:0007669"/>
    <property type="project" value="TreeGrafter"/>
</dbReference>
<dbReference type="InterPro" id="IPR052116">
    <property type="entry name" value="Centro_Cilium_Assembly"/>
</dbReference>
<dbReference type="Ensembl" id="ENSAPOT00000006235.1">
    <property type="protein sequence ID" value="ENSAPOP00000006684.1"/>
    <property type="gene ID" value="ENSAPOG00000008563.1"/>
</dbReference>
<protein>
    <submittedName>
        <fullName evidence="7">Centrosomal protein 83</fullName>
    </submittedName>
</protein>
<evidence type="ECO:0000256" key="5">
    <source>
        <dbReference type="SAM" id="Coils"/>
    </source>
</evidence>
<comment type="subcellular location">
    <subcellularLocation>
        <location evidence="1">Cytoplasm</location>
        <location evidence="1">Cytoskeleton</location>
        <location evidence="1">Microtubule organizing center</location>
        <location evidence="1">Centrosome</location>
    </subcellularLocation>
</comment>
<dbReference type="GO" id="GO:0060271">
    <property type="term" value="P:cilium assembly"/>
    <property type="evidence" value="ECO:0007669"/>
    <property type="project" value="TreeGrafter"/>
</dbReference>
<proteinExistence type="predicted"/>
<dbReference type="AlphaFoldDB" id="A0A3Q1ERR3"/>
<feature type="compositionally biased region" description="Polar residues" evidence="6">
    <location>
        <begin position="101"/>
        <end position="119"/>
    </location>
</feature>
<accession>A0A3Q1ERR3</accession>
<dbReference type="Proteomes" id="UP000257200">
    <property type="component" value="Unplaced"/>
</dbReference>
<evidence type="ECO:0000256" key="2">
    <source>
        <dbReference type="ARBA" id="ARBA00022490"/>
    </source>
</evidence>
<keyword evidence="2" id="KW-0963">Cytoplasm</keyword>
<dbReference type="InParanoid" id="A0A3Q1ERR3"/>
<evidence type="ECO:0000256" key="4">
    <source>
        <dbReference type="ARBA" id="ARBA00023212"/>
    </source>
</evidence>
<evidence type="ECO:0000256" key="6">
    <source>
        <dbReference type="SAM" id="MobiDB-lite"/>
    </source>
</evidence>
<dbReference type="STRING" id="80966.ENSAPOP00000006684"/>